<dbReference type="Gene3D" id="3.40.50.10490">
    <property type="entry name" value="Glucose-6-phosphate isomerase like protein, domain 1"/>
    <property type="match status" value="1"/>
</dbReference>
<dbReference type="GO" id="GO:0046348">
    <property type="term" value="P:amino sugar catabolic process"/>
    <property type="evidence" value="ECO:0007669"/>
    <property type="project" value="InterPro"/>
</dbReference>
<comment type="pathway">
    <text evidence="5">Amino-sugar metabolism; 1,6-anhydro-N-acetylmuramate degradation.</text>
</comment>
<dbReference type="RefSeq" id="WP_006720580.1">
    <property type="nucleotide sequence ID" value="NZ_CP085935.1"/>
</dbReference>
<evidence type="ECO:0000256" key="7">
    <source>
        <dbReference type="ARBA" id="ARBA00061234"/>
    </source>
</evidence>
<dbReference type="InterPro" id="IPR040190">
    <property type="entry name" value="MURQ/GCKR"/>
</dbReference>
<dbReference type="PROSITE" id="PS51464">
    <property type="entry name" value="SIS"/>
    <property type="match status" value="1"/>
</dbReference>
<dbReference type="Gene3D" id="1.10.8.1080">
    <property type="match status" value="1"/>
</dbReference>
<dbReference type="eggNOG" id="COG2103">
    <property type="taxonomic scope" value="Bacteria"/>
</dbReference>
<dbReference type="HAMAP" id="MF_00068">
    <property type="entry name" value="MurQ"/>
    <property type="match status" value="1"/>
</dbReference>
<dbReference type="Pfam" id="PF22645">
    <property type="entry name" value="GKRP_SIS_N"/>
    <property type="match status" value="1"/>
</dbReference>
<comment type="subunit">
    <text evidence="1 12">Homodimer.</text>
</comment>
<dbReference type="STRING" id="445975.COLSTE_00920"/>
<evidence type="ECO:0000256" key="10">
    <source>
        <dbReference type="ARBA" id="ARBA00077905"/>
    </source>
</evidence>
<evidence type="ECO:0000256" key="1">
    <source>
        <dbReference type="ARBA" id="ARBA00011738"/>
    </source>
</evidence>
<keyword evidence="2 12" id="KW-0456">Lyase</keyword>
<dbReference type="NCBIfam" id="NF003915">
    <property type="entry name" value="PRK05441.1"/>
    <property type="match status" value="1"/>
</dbReference>
<evidence type="ECO:0000256" key="4">
    <source>
        <dbReference type="ARBA" id="ARBA00051747"/>
    </source>
</evidence>
<dbReference type="PANTHER" id="PTHR10088:SF5">
    <property type="entry name" value="N-ACETYLMURAMIC ACID 6-PHOSPHATE ETHERASE"/>
    <property type="match status" value="1"/>
</dbReference>
<comment type="pathway">
    <text evidence="6">Cell wall biogenesis.</text>
</comment>
<evidence type="ECO:0000256" key="2">
    <source>
        <dbReference type="ARBA" id="ARBA00023239"/>
    </source>
</evidence>
<evidence type="ECO:0000313" key="14">
    <source>
        <dbReference type="EMBL" id="EEA90882.1"/>
    </source>
</evidence>
<gene>
    <name evidence="12 14" type="primary">murQ</name>
    <name evidence="14" type="ORF">COLSTE_00920</name>
</gene>
<dbReference type="GO" id="GO:0097367">
    <property type="term" value="F:carbohydrate derivative binding"/>
    <property type="evidence" value="ECO:0007669"/>
    <property type="project" value="InterPro"/>
</dbReference>
<dbReference type="InterPro" id="IPR046348">
    <property type="entry name" value="SIS_dom_sf"/>
</dbReference>
<proteinExistence type="inferred from homology"/>
<name>B6GA27_9ACTN</name>
<dbReference type="HOGENOM" id="CLU_049049_1_1_11"/>
<feature type="domain" description="SIS" evidence="13">
    <location>
        <begin position="56"/>
        <end position="219"/>
    </location>
</feature>
<dbReference type="FunFam" id="1.10.8.1080:FF:000001">
    <property type="entry name" value="N-acetylmuramic acid 6-phosphate etherase"/>
    <property type="match status" value="1"/>
</dbReference>
<evidence type="ECO:0000256" key="11">
    <source>
        <dbReference type="ARBA" id="ARBA00084049"/>
    </source>
</evidence>
<dbReference type="EC" id="4.2.1.126" evidence="8 12"/>
<organism evidence="14 15">
    <name type="scientific">Collinsella stercoris DSM 13279</name>
    <dbReference type="NCBI Taxonomy" id="445975"/>
    <lineage>
        <taxon>Bacteria</taxon>
        <taxon>Bacillati</taxon>
        <taxon>Actinomycetota</taxon>
        <taxon>Coriobacteriia</taxon>
        <taxon>Coriobacteriales</taxon>
        <taxon>Coriobacteriaceae</taxon>
        <taxon>Collinsella</taxon>
    </lineage>
</organism>
<evidence type="ECO:0000256" key="5">
    <source>
        <dbReference type="ARBA" id="ARBA00060595"/>
    </source>
</evidence>
<dbReference type="EMBL" id="ABXJ01000055">
    <property type="protein sequence ID" value="EEA90882.1"/>
    <property type="molecule type" value="Genomic_DNA"/>
</dbReference>
<reference evidence="14 15" key="1">
    <citation type="submission" date="2008-10" db="EMBL/GenBank/DDBJ databases">
        <title>Draft genome sequence of Collinsella stercoris (DSM 13279).</title>
        <authorList>
            <person name="Sudarsanam P."/>
            <person name="Ley R."/>
            <person name="Guruge J."/>
            <person name="Turnbaugh P.J."/>
            <person name="Mahowald M."/>
            <person name="Liep D."/>
            <person name="Gordon J."/>
        </authorList>
    </citation>
    <scope>NUCLEOTIDE SEQUENCE [LARGE SCALE GENOMIC DNA]</scope>
    <source>
        <strain evidence="14 15">DSM 13279</strain>
    </source>
</reference>
<dbReference type="FunFam" id="3.40.50.10490:FF:000014">
    <property type="entry name" value="N-acetylmuramic acid 6-phosphate etherase"/>
    <property type="match status" value="1"/>
</dbReference>
<protein>
    <recommendedName>
        <fullName evidence="9 12">N-acetylmuramic acid 6-phosphate etherase</fullName>
        <shortName evidence="12">MurNAc-6-P etherase</shortName>
        <ecNumber evidence="8 12">4.2.1.126</ecNumber>
    </recommendedName>
    <alternativeName>
        <fullName evidence="11 12">N-acetylmuramic acid 6-phosphate hydrolase</fullName>
    </alternativeName>
    <alternativeName>
        <fullName evidence="10 12">N-acetylmuramic acid 6-phosphate lyase</fullName>
    </alternativeName>
</protein>
<accession>B6GA27</accession>
<dbReference type="GO" id="GO:0009254">
    <property type="term" value="P:peptidoglycan turnover"/>
    <property type="evidence" value="ECO:0007669"/>
    <property type="project" value="TreeGrafter"/>
</dbReference>
<feature type="active site" description="Proton donor" evidence="12">
    <location>
        <position position="84"/>
    </location>
</feature>
<keyword evidence="15" id="KW-1185">Reference proteome</keyword>
<dbReference type="GO" id="GO:0097173">
    <property type="term" value="P:N-acetylmuramic acid catabolic process"/>
    <property type="evidence" value="ECO:0007669"/>
    <property type="project" value="UniProtKB-UniPathway"/>
</dbReference>
<dbReference type="GeneID" id="98002101"/>
<dbReference type="NCBIfam" id="NF009222">
    <property type="entry name" value="PRK12570.1"/>
    <property type="match status" value="1"/>
</dbReference>
<dbReference type="Proteomes" id="UP000003560">
    <property type="component" value="Unassembled WGS sequence"/>
</dbReference>
<dbReference type="InterPro" id="IPR001347">
    <property type="entry name" value="SIS_dom"/>
</dbReference>
<dbReference type="InterPro" id="IPR005488">
    <property type="entry name" value="Etherase_MurQ"/>
</dbReference>
<dbReference type="AlphaFoldDB" id="B6GA27"/>
<feature type="active site" evidence="12">
    <location>
        <position position="115"/>
    </location>
</feature>
<dbReference type="NCBIfam" id="TIGR00274">
    <property type="entry name" value="N-acetylmuramic acid 6-phosphate etherase"/>
    <property type="match status" value="1"/>
</dbReference>
<sequence>MLDLSTLTTEQRNPLTLELDTFSAMQIAEAMNLEDSNAVKAVGHTLPQVAQAIELAAKCLSAGGRIVYLGAGTSGRLGVLDAVECPPTFGVDVGAVVGLIAGGKNAFVEAQEGAEDDALQGEKDLRGIEITERDFIVGLTASGRTPYVLGGLTYARKLGCKTAAIACVPSSAVGEIAELAIEPVTGPEVLTGSTRLKAGTAQKLVLNMISTGAMTLSGKVYQNLMVDVKQTNEKLHARARNIVVEACDCDPEVASAALEEADGSVKLAITSILLDLPADQAAKALTASGGHIRQALEDRKKH</sequence>
<dbReference type="InterPro" id="IPR005486">
    <property type="entry name" value="Glucokinase_regulatory_CS"/>
</dbReference>
<dbReference type="OrthoDB" id="9813395at2"/>
<evidence type="ECO:0000259" key="13">
    <source>
        <dbReference type="PROSITE" id="PS51464"/>
    </source>
</evidence>
<comment type="pathway">
    <text evidence="12">Amino-sugar metabolism; N-acetylmuramate degradation.</text>
</comment>
<evidence type="ECO:0000256" key="9">
    <source>
        <dbReference type="ARBA" id="ARBA00070061"/>
    </source>
</evidence>
<evidence type="ECO:0000256" key="12">
    <source>
        <dbReference type="HAMAP-Rule" id="MF_00068"/>
    </source>
</evidence>
<evidence type="ECO:0000313" key="15">
    <source>
        <dbReference type="Proteomes" id="UP000003560"/>
    </source>
</evidence>
<comment type="function">
    <text evidence="12">Specifically catalyzes the cleavage of the D-lactyl ether substituent of MurNAc 6-phosphate, producing GlcNAc 6-phosphate and D-lactate.</text>
</comment>
<evidence type="ECO:0000256" key="3">
    <source>
        <dbReference type="ARBA" id="ARBA00023277"/>
    </source>
</evidence>
<keyword evidence="3 12" id="KW-0119">Carbohydrate metabolism</keyword>
<dbReference type="PANTHER" id="PTHR10088">
    <property type="entry name" value="GLUCOKINASE REGULATORY PROTEIN"/>
    <property type="match status" value="1"/>
</dbReference>
<dbReference type="SUPFAM" id="SSF53697">
    <property type="entry name" value="SIS domain"/>
    <property type="match status" value="1"/>
</dbReference>
<evidence type="ECO:0000256" key="8">
    <source>
        <dbReference type="ARBA" id="ARBA00067056"/>
    </source>
</evidence>
<comment type="similarity">
    <text evidence="7 12">Belongs to the GCKR-like family. MurNAc-6-P etherase subfamily.</text>
</comment>
<dbReference type="PROSITE" id="PS01272">
    <property type="entry name" value="GCKR"/>
    <property type="match status" value="1"/>
</dbReference>
<comment type="caution">
    <text evidence="14">The sequence shown here is derived from an EMBL/GenBank/DDBJ whole genome shotgun (WGS) entry which is preliminary data.</text>
</comment>
<dbReference type="CDD" id="cd05007">
    <property type="entry name" value="SIS_Etherase"/>
    <property type="match status" value="1"/>
</dbReference>
<reference evidence="14 15" key="2">
    <citation type="submission" date="2008-10" db="EMBL/GenBank/DDBJ databases">
        <authorList>
            <person name="Fulton L."/>
            <person name="Clifton S."/>
            <person name="Fulton B."/>
            <person name="Xu J."/>
            <person name="Minx P."/>
            <person name="Pepin K.H."/>
            <person name="Johnson M."/>
            <person name="Thiruvilangam P."/>
            <person name="Bhonagiri V."/>
            <person name="Nash W.E."/>
            <person name="Mardis E.R."/>
            <person name="Wilson R.K."/>
        </authorList>
    </citation>
    <scope>NUCLEOTIDE SEQUENCE [LARGE SCALE GENOMIC DNA]</scope>
    <source>
        <strain evidence="14 15">DSM 13279</strain>
    </source>
</reference>
<comment type="miscellaneous">
    <text evidence="12">A lyase-type mechanism (elimination/hydration) is suggested for the cleavage of the lactyl ether bond of MurNAc 6-phosphate, with the formation of an alpha,beta-unsaturated aldehyde intermediate with (E)-stereochemistry, followed by the syn addition of water to give product.</text>
</comment>
<dbReference type="GO" id="GO:0016835">
    <property type="term" value="F:carbon-oxygen lyase activity"/>
    <property type="evidence" value="ECO:0007669"/>
    <property type="project" value="UniProtKB-UniRule"/>
</dbReference>
<dbReference type="GO" id="GO:0016803">
    <property type="term" value="F:ether hydrolase activity"/>
    <property type="evidence" value="ECO:0007669"/>
    <property type="project" value="TreeGrafter"/>
</dbReference>
<evidence type="ECO:0000256" key="6">
    <source>
        <dbReference type="ARBA" id="ARBA00060672"/>
    </source>
</evidence>
<dbReference type="UniPathway" id="UPA00342"/>
<comment type="catalytic activity">
    <reaction evidence="4 12">
        <text>N-acetyl-D-muramate 6-phosphate + H2O = N-acetyl-D-glucosamine 6-phosphate + (R)-lactate</text>
        <dbReference type="Rhea" id="RHEA:26410"/>
        <dbReference type="ChEBI" id="CHEBI:15377"/>
        <dbReference type="ChEBI" id="CHEBI:16004"/>
        <dbReference type="ChEBI" id="CHEBI:57513"/>
        <dbReference type="ChEBI" id="CHEBI:58722"/>
        <dbReference type="EC" id="4.2.1.126"/>
    </reaction>
</comment>